<comment type="caution">
    <text evidence="2">The sequence shown here is derived from an EMBL/GenBank/DDBJ whole genome shotgun (WGS) entry which is preliminary data.</text>
</comment>
<accession>A0A2G5HZH6</accession>
<name>A0A2G5HZH6_CERBT</name>
<protein>
    <submittedName>
        <fullName evidence="2">Uncharacterized protein</fullName>
    </submittedName>
</protein>
<dbReference type="EMBL" id="LKMD01000102">
    <property type="protein sequence ID" value="PIA97944.1"/>
    <property type="molecule type" value="Genomic_DNA"/>
</dbReference>
<proteinExistence type="predicted"/>
<evidence type="ECO:0000313" key="2">
    <source>
        <dbReference type="EMBL" id="PIA97944.1"/>
    </source>
</evidence>
<sequence length="197" mass="21689">MFGITNTLCCARPSEGPARSLWVQVREHSATNLGSKRILLKTKLVFMTDASIPGARGSHVPTLFLVILIDMCNWTCSPTWHAYTQQLRIPVDASDRNDRNPIDGMGCSFAILSQSTSLDFIVSHAAYEQRPRANDPKTPKSQPHSASSRIVDEMCTSVQASLPAIRHSCAVPAHLREWRSPAESCVTRVSKWLATSG</sequence>
<evidence type="ECO:0000313" key="3">
    <source>
        <dbReference type="Proteomes" id="UP000230605"/>
    </source>
</evidence>
<dbReference type="Proteomes" id="UP000230605">
    <property type="component" value="Chromosome 2"/>
</dbReference>
<feature type="compositionally biased region" description="Polar residues" evidence="1">
    <location>
        <begin position="139"/>
        <end position="148"/>
    </location>
</feature>
<evidence type="ECO:0000256" key="1">
    <source>
        <dbReference type="SAM" id="MobiDB-lite"/>
    </source>
</evidence>
<dbReference type="AlphaFoldDB" id="A0A2G5HZH6"/>
<gene>
    <name evidence="2" type="ORF">CB0940_05957</name>
</gene>
<reference evidence="2 3" key="1">
    <citation type="submission" date="2015-10" db="EMBL/GenBank/DDBJ databases">
        <title>The cercosporin biosynthetic gene cluster was horizontally transferred to several fungal lineages and shown to be expanded in Cercospora beticola based on microsynteny with recipient genomes.</title>
        <authorList>
            <person name="De Jonge R."/>
            <person name="Ebert M.K."/>
            <person name="Suttle J.C."/>
            <person name="Jurick Ii W.M."/>
            <person name="Secor G.A."/>
            <person name="Thomma B.P."/>
            <person name="Van De Peer Y."/>
            <person name="Bolton M.D."/>
        </authorList>
    </citation>
    <scope>NUCLEOTIDE SEQUENCE [LARGE SCALE GENOMIC DNA]</scope>
    <source>
        <strain evidence="2 3">09-40</strain>
    </source>
</reference>
<feature type="region of interest" description="Disordered" evidence="1">
    <location>
        <begin position="130"/>
        <end position="149"/>
    </location>
</feature>
<organism evidence="2 3">
    <name type="scientific">Cercospora beticola</name>
    <name type="common">Sugarbeet leaf spot fungus</name>
    <dbReference type="NCBI Taxonomy" id="122368"/>
    <lineage>
        <taxon>Eukaryota</taxon>
        <taxon>Fungi</taxon>
        <taxon>Dikarya</taxon>
        <taxon>Ascomycota</taxon>
        <taxon>Pezizomycotina</taxon>
        <taxon>Dothideomycetes</taxon>
        <taxon>Dothideomycetidae</taxon>
        <taxon>Mycosphaerellales</taxon>
        <taxon>Mycosphaerellaceae</taxon>
        <taxon>Cercospora</taxon>
    </lineage>
</organism>